<dbReference type="Proteomes" id="UP000410984">
    <property type="component" value="Unassembled WGS sequence"/>
</dbReference>
<dbReference type="OrthoDB" id="9768183at2"/>
<dbReference type="PANTHER" id="PTHR35936">
    <property type="entry name" value="MEMBRANE-BOUND LYTIC MUREIN TRANSGLYCOSYLASE F"/>
    <property type="match status" value="1"/>
</dbReference>
<dbReference type="Gene3D" id="3.40.190.10">
    <property type="entry name" value="Periplasmic binding protein-like II"/>
    <property type="match status" value="2"/>
</dbReference>
<keyword evidence="4" id="KW-1185">Reference proteome</keyword>
<dbReference type="SUPFAM" id="SSF53850">
    <property type="entry name" value="Periplasmic binding protein-like II"/>
    <property type="match status" value="1"/>
</dbReference>
<evidence type="ECO:0000313" key="4">
    <source>
        <dbReference type="Proteomes" id="UP000410984"/>
    </source>
</evidence>
<dbReference type="RefSeq" id="WP_142586115.1">
    <property type="nucleotide sequence ID" value="NZ_CABFPH010000166.1"/>
</dbReference>
<dbReference type="InterPro" id="IPR006311">
    <property type="entry name" value="TAT_signal"/>
</dbReference>
<dbReference type="EMBL" id="CABFPH010000166">
    <property type="protein sequence ID" value="VUD74858.1"/>
    <property type="molecule type" value="Genomic_DNA"/>
</dbReference>
<proteinExistence type="predicted"/>
<feature type="domain" description="Solute-binding protein family 3/N-terminal" evidence="2">
    <location>
        <begin position="42"/>
        <end position="259"/>
    </location>
</feature>
<evidence type="ECO:0000259" key="2">
    <source>
        <dbReference type="SMART" id="SM00062"/>
    </source>
</evidence>
<evidence type="ECO:0000256" key="1">
    <source>
        <dbReference type="ARBA" id="ARBA00022729"/>
    </source>
</evidence>
<dbReference type="PROSITE" id="PS51318">
    <property type="entry name" value="TAT"/>
    <property type="match status" value="1"/>
</dbReference>
<dbReference type="SMART" id="SM00062">
    <property type="entry name" value="PBPb"/>
    <property type="match status" value="1"/>
</dbReference>
<dbReference type="AlphaFoldDB" id="A0A509EL33"/>
<sequence>MNRRYVLTPAALGAALLAAPLAGPRARAGDAGPKLELIQPGKLVVATDSTFAPFSMRTPSGELDGLEVRVVREICRRLGLDYEPVNIKFDALLVGLMADQYDMTSESMDITPTRQKQVAFADGWLESGARIVTRKDTGITGPADLKGRNVGALSASTFGRLAEEHGAVLKSYKTAADAMQDLVGGNIDAVINDAVAGNYAIKARKLPLVMIETPLSTVQKGFAIKKGKPNLHAAVNKALSEMIADGTYAKLITPLIGYDPAPKEPIRTPAL</sequence>
<dbReference type="PANTHER" id="PTHR35936:SF19">
    <property type="entry name" value="AMINO-ACID-BINDING PROTEIN YXEM-RELATED"/>
    <property type="match status" value="1"/>
</dbReference>
<keyword evidence="1" id="KW-0732">Signal</keyword>
<name>A0A509EL33_9HYPH</name>
<dbReference type="CDD" id="cd13626">
    <property type="entry name" value="PBP2_Cystine_like"/>
    <property type="match status" value="1"/>
</dbReference>
<gene>
    <name evidence="3" type="primary">hisJ</name>
    <name evidence="3" type="ORF">MET9862_05491</name>
</gene>
<dbReference type="Pfam" id="PF00497">
    <property type="entry name" value="SBP_bac_3"/>
    <property type="match status" value="1"/>
</dbReference>
<dbReference type="InterPro" id="IPR001638">
    <property type="entry name" value="Solute-binding_3/MltF_N"/>
</dbReference>
<protein>
    <submittedName>
        <fullName evidence="3">Histidine-binding periplasmic protein</fullName>
    </submittedName>
</protein>
<reference evidence="3 4" key="1">
    <citation type="submission" date="2019-06" db="EMBL/GenBank/DDBJ databases">
        <authorList>
            <person name="Rodrigo-Torres L."/>
            <person name="Arahal R. D."/>
            <person name="Lucena T."/>
        </authorList>
    </citation>
    <scope>NUCLEOTIDE SEQUENCE [LARGE SCALE GENOMIC DNA]</scope>
    <source>
        <strain evidence="3 4">SB0023/3</strain>
    </source>
</reference>
<accession>A0A509EL33</accession>
<organism evidence="3 4">
    <name type="scientific">Methylobacterium symbioticum</name>
    <dbReference type="NCBI Taxonomy" id="2584084"/>
    <lineage>
        <taxon>Bacteria</taxon>
        <taxon>Pseudomonadati</taxon>
        <taxon>Pseudomonadota</taxon>
        <taxon>Alphaproteobacteria</taxon>
        <taxon>Hyphomicrobiales</taxon>
        <taxon>Methylobacteriaceae</taxon>
        <taxon>Methylobacterium</taxon>
    </lineage>
</organism>
<evidence type="ECO:0000313" key="3">
    <source>
        <dbReference type="EMBL" id="VUD74858.1"/>
    </source>
</evidence>